<reference evidence="1" key="2">
    <citation type="submission" date="2023-04" db="EMBL/GenBank/DDBJ databases">
        <authorList>
            <person name="Bruccoleri R.E."/>
            <person name="Oakeley E.J."/>
            <person name="Faust A.-M."/>
            <person name="Dessus-Babus S."/>
            <person name="Altorfer M."/>
            <person name="Burckhardt D."/>
            <person name="Oertli M."/>
            <person name="Naumann U."/>
            <person name="Petersen F."/>
            <person name="Wong J."/>
        </authorList>
    </citation>
    <scope>NUCLEOTIDE SEQUENCE</scope>
    <source>
        <strain evidence="1">GSM-AAB239-AS_SAM_17_03QT</strain>
        <tissue evidence="1">Leaf</tissue>
    </source>
</reference>
<comment type="caution">
    <text evidence="1">The sequence shown here is derived from an EMBL/GenBank/DDBJ whole genome shotgun (WGS) entry which is preliminary data.</text>
</comment>
<dbReference type="EMBL" id="JANAVB010035820">
    <property type="protein sequence ID" value="KAJ6804566.1"/>
    <property type="molecule type" value="Genomic_DNA"/>
</dbReference>
<name>A0AAX6EKN1_IRIPA</name>
<evidence type="ECO:0000313" key="2">
    <source>
        <dbReference type="Proteomes" id="UP001140949"/>
    </source>
</evidence>
<reference evidence="1" key="1">
    <citation type="journal article" date="2023" name="GigaByte">
        <title>Genome assembly of the bearded iris, Iris pallida Lam.</title>
        <authorList>
            <person name="Bruccoleri R.E."/>
            <person name="Oakeley E.J."/>
            <person name="Faust A.M.E."/>
            <person name="Altorfer M."/>
            <person name="Dessus-Babus S."/>
            <person name="Burckhardt D."/>
            <person name="Oertli M."/>
            <person name="Naumann U."/>
            <person name="Petersen F."/>
            <person name="Wong J."/>
        </authorList>
    </citation>
    <scope>NUCLEOTIDE SEQUENCE</scope>
    <source>
        <strain evidence="1">GSM-AAB239-AS_SAM_17_03QT</strain>
    </source>
</reference>
<keyword evidence="2" id="KW-1185">Reference proteome</keyword>
<proteinExistence type="predicted"/>
<accession>A0AAX6EKN1</accession>
<gene>
    <name evidence="1" type="ORF">M6B38_183880</name>
</gene>
<sequence>MKQNIGLNNEHFVKLFLYLKLEAKSSLDRMKLE</sequence>
<organism evidence="1 2">
    <name type="scientific">Iris pallida</name>
    <name type="common">Sweet iris</name>
    <dbReference type="NCBI Taxonomy" id="29817"/>
    <lineage>
        <taxon>Eukaryota</taxon>
        <taxon>Viridiplantae</taxon>
        <taxon>Streptophyta</taxon>
        <taxon>Embryophyta</taxon>
        <taxon>Tracheophyta</taxon>
        <taxon>Spermatophyta</taxon>
        <taxon>Magnoliopsida</taxon>
        <taxon>Liliopsida</taxon>
        <taxon>Asparagales</taxon>
        <taxon>Iridaceae</taxon>
        <taxon>Iridoideae</taxon>
        <taxon>Irideae</taxon>
        <taxon>Iris</taxon>
    </lineage>
</organism>
<dbReference type="AlphaFoldDB" id="A0AAX6EKN1"/>
<evidence type="ECO:0000313" key="1">
    <source>
        <dbReference type="EMBL" id="KAJ6804566.1"/>
    </source>
</evidence>
<dbReference type="Proteomes" id="UP001140949">
    <property type="component" value="Unassembled WGS sequence"/>
</dbReference>
<protein>
    <submittedName>
        <fullName evidence="1">S-norcoclaurine synthase 1-like</fullName>
    </submittedName>
</protein>